<dbReference type="GO" id="GO:0016887">
    <property type="term" value="F:ATP hydrolysis activity"/>
    <property type="evidence" value="ECO:0007669"/>
    <property type="project" value="InterPro"/>
</dbReference>
<organism evidence="5 6">
    <name type="scientific">Halopseudomonas yangmingensis</name>
    <dbReference type="NCBI Taxonomy" id="1720063"/>
    <lineage>
        <taxon>Bacteria</taxon>
        <taxon>Pseudomonadati</taxon>
        <taxon>Pseudomonadota</taxon>
        <taxon>Gammaproteobacteria</taxon>
        <taxon>Pseudomonadales</taxon>
        <taxon>Pseudomonadaceae</taxon>
        <taxon>Halopseudomonas</taxon>
    </lineage>
</organism>
<dbReference type="PROSITE" id="PS00211">
    <property type="entry name" value="ABC_TRANSPORTER_1"/>
    <property type="match status" value="1"/>
</dbReference>
<dbReference type="PRINTS" id="PR00364">
    <property type="entry name" value="DISEASERSIST"/>
</dbReference>
<sequence length="308" mass="33509">MSSVVSLHQAGRSFGKLEALKPLTLSVEPGEVLGLLGHNGAGKSTMMKMVLGVLAPSTGSVKVLGEDPRGANAHTLRTRLGYLPENVSFYDNLNGREVLHYFARLKRIDRRQADQLLERVGLAHAADRRVRTYSKGMRQRLGLAQALLGEPRLLVLDEPTVGLDPMAVLDVYGMIDELRGKGTSVILCSHVLPGVEPYIDRVAILCQGQLLATGTIDELRQQAGLPLRIEARGEELDARLGHQLAEIAVQLVSHDRQQLLLESPPASKLDALRLLLQQPSISDINVQAPALDALYAHFDTVGRSAEAH</sequence>
<protein>
    <submittedName>
        <fullName evidence="5">Cu-processing system ATP-binding protein</fullName>
    </submittedName>
</protein>
<dbReference type="Pfam" id="PF00005">
    <property type="entry name" value="ABC_tran"/>
    <property type="match status" value="1"/>
</dbReference>
<keyword evidence="6" id="KW-1185">Reference proteome</keyword>
<name>A0A1I4TFK4_9GAMM</name>
<dbReference type="InterPro" id="IPR027417">
    <property type="entry name" value="P-loop_NTPase"/>
</dbReference>
<keyword evidence="2" id="KW-0547">Nucleotide-binding</keyword>
<proteinExistence type="predicted"/>
<accession>A0A1I4TFK4</accession>
<dbReference type="InterPro" id="IPR051782">
    <property type="entry name" value="ABC_Transporter_VariousFunc"/>
</dbReference>
<evidence type="ECO:0000313" key="6">
    <source>
        <dbReference type="Proteomes" id="UP000243629"/>
    </source>
</evidence>
<dbReference type="OrthoDB" id="9778547at2"/>
<dbReference type="AlphaFoldDB" id="A0A1I4TFK4"/>
<keyword evidence="1" id="KW-0813">Transport</keyword>
<dbReference type="GO" id="GO:0005524">
    <property type="term" value="F:ATP binding"/>
    <property type="evidence" value="ECO:0007669"/>
    <property type="project" value="UniProtKB-KW"/>
</dbReference>
<reference evidence="6" key="1">
    <citation type="submission" date="2016-10" db="EMBL/GenBank/DDBJ databases">
        <authorList>
            <person name="Varghese N."/>
            <person name="Submissions S."/>
        </authorList>
    </citation>
    <scope>NUCLEOTIDE SEQUENCE [LARGE SCALE GENOMIC DNA]</scope>
    <source>
        <strain evidence="6">DSM 24213</strain>
    </source>
</reference>
<dbReference type="InterPro" id="IPR003593">
    <property type="entry name" value="AAA+_ATPase"/>
</dbReference>
<dbReference type="STRING" id="1720063.SAMN05216217_11431"/>
<dbReference type="PROSITE" id="PS50893">
    <property type="entry name" value="ABC_TRANSPORTER_2"/>
    <property type="match status" value="1"/>
</dbReference>
<dbReference type="PANTHER" id="PTHR42939">
    <property type="entry name" value="ABC TRANSPORTER ATP-BINDING PROTEIN ALBC-RELATED"/>
    <property type="match status" value="1"/>
</dbReference>
<dbReference type="Proteomes" id="UP000243629">
    <property type="component" value="Unassembled WGS sequence"/>
</dbReference>
<evidence type="ECO:0000259" key="4">
    <source>
        <dbReference type="PROSITE" id="PS50893"/>
    </source>
</evidence>
<evidence type="ECO:0000256" key="2">
    <source>
        <dbReference type="ARBA" id="ARBA00022741"/>
    </source>
</evidence>
<keyword evidence="3 5" id="KW-0067">ATP-binding</keyword>
<dbReference type="SMART" id="SM00382">
    <property type="entry name" value="AAA"/>
    <property type="match status" value="1"/>
</dbReference>
<dbReference type="EMBL" id="FOUI01000014">
    <property type="protein sequence ID" value="SFM75578.1"/>
    <property type="molecule type" value="Genomic_DNA"/>
</dbReference>
<evidence type="ECO:0000313" key="5">
    <source>
        <dbReference type="EMBL" id="SFM75578.1"/>
    </source>
</evidence>
<gene>
    <name evidence="5" type="ORF">SAMN05216217_11431</name>
</gene>
<evidence type="ECO:0000256" key="1">
    <source>
        <dbReference type="ARBA" id="ARBA00022448"/>
    </source>
</evidence>
<evidence type="ECO:0000256" key="3">
    <source>
        <dbReference type="ARBA" id="ARBA00022840"/>
    </source>
</evidence>
<dbReference type="RefSeq" id="WP_093477644.1">
    <property type="nucleotide sequence ID" value="NZ_FOUI01000014.1"/>
</dbReference>
<dbReference type="InterPro" id="IPR017871">
    <property type="entry name" value="ABC_transporter-like_CS"/>
</dbReference>
<dbReference type="SUPFAM" id="SSF52540">
    <property type="entry name" value="P-loop containing nucleoside triphosphate hydrolases"/>
    <property type="match status" value="1"/>
</dbReference>
<dbReference type="CDD" id="cd03230">
    <property type="entry name" value="ABC_DR_subfamily_A"/>
    <property type="match status" value="1"/>
</dbReference>
<dbReference type="InterPro" id="IPR003439">
    <property type="entry name" value="ABC_transporter-like_ATP-bd"/>
</dbReference>
<dbReference type="PANTHER" id="PTHR42939:SF1">
    <property type="entry name" value="ABC TRANSPORTER ATP-BINDING PROTEIN ALBC-RELATED"/>
    <property type="match status" value="1"/>
</dbReference>
<feature type="domain" description="ABC transporter" evidence="4">
    <location>
        <begin position="5"/>
        <end position="232"/>
    </location>
</feature>
<dbReference type="Gene3D" id="3.40.50.300">
    <property type="entry name" value="P-loop containing nucleotide triphosphate hydrolases"/>
    <property type="match status" value="1"/>
</dbReference>